<protein>
    <recommendedName>
        <fullName evidence="11">Nitronate monooxygenase</fullName>
    </recommendedName>
    <alternativeName>
        <fullName evidence="9">Propionate 3-nitronate monooxygenase</fullName>
    </alternativeName>
</protein>
<evidence type="ECO:0000256" key="4">
    <source>
        <dbReference type="ARBA" id="ARBA00022630"/>
    </source>
</evidence>
<evidence type="ECO:0000256" key="2">
    <source>
        <dbReference type="ARBA" id="ARBA00009881"/>
    </source>
</evidence>
<gene>
    <name evidence="12" type="ORF">NA2_16203</name>
</gene>
<evidence type="ECO:0000313" key="13">
    <source>
        <dbReference type="Proteomes" id="UP000006786"/>
    </source>
</evidence>
<proteinExistence type="inferred from homology"/>
<dbReference type="InterPro" id="IPR013785">
    <property type="entry name" value="Aldolase_TIM"/>
</dbReference>
<keyword evidence="8" id="KW-0503">Monooxygenase</keyword>
<evidence type="ECO:0000256" key="7">
    <source>
        <dbReference type="ARBA" id="ARBA00023002"/>
    </source>
</evidence>
<comment type="caution">
    <text evidence="12">The sequence shown here is derived from an EMBL/GenBank/DDBJ whole genome shotgun (WGS) entry which is preliminary data.</text>
</comment>
<keyword evidence="4" id="KW-0285">Flavoprotein</keyword>
<accession>K2LJ94</accession>
<dbReference type="GO" id="GO:0009636">
    <property type="term" value="P:response to toxic substance"/>
    <property type="evidence" value="ECO:0007669"/>
    <property type="project" value="UniProtKB-KW"/>
</dbReference>
<keyword evidence="13" id="KW-1185">Reference proteome</keyword>
<dbReference type="PATRIC" id="fig|391937.3.peg.3327"/>
<dbReference type="FunFam" id="3.20.20.70:FF:000154">
    <property type="entry name" value="Probable nitronate monooxygenase"/>
    <property type="match status" value="1"/>
</dbReference>
<dbReference type="Proteomes" id="UP000006786">
    <property type="component" value="Unassembled WGS sequence"/>
</dbReference>
<keyword evidence="12" id="KW-0223">Dioxygenase</keyword>
<dbReference type="Pfam" id="PF03060">
    <property type="entry name" value="NMO"/>
    <property type="match status" value="1"/>
</dbReference>
<reference evidence="12 13" key="1">
    <citation type="journal article" date="2012" name="J. Bacteriol.">
        <title>Genome Sequence of Nitratireductor pacificus Type Strain pht-3B.</title>
        <authorList>
            <person name="Lai Q."/>
            <person name="Li G."/>
            <person name="Shao Z."/>
        </authorList>
    </citation>
    <scope>NUCLEOTIDE SEQUENCE [LARGE SCALE GENOMIC DNA]</scope>
    <source>
        <strain evidence="13">pht-3B</strain>
    </source>
</reference>
<dbReference type="SUPFAM" id="SSF51412">
    <property type="entry name" value="Inosine monophosphate dehydrogenase (IMPDH)"/>
    <property type="match status" value="1"/>
</dbReference>
<organism evidence="12 13">
    <name type="scientific">Nitratireductor pacificus pht-3B</name>
    <dbReference type="NCBI Taxonomy" id="391937"/>
    <lineage>
        <taxon>Bacteria</taxon>
        <taxon>Pseudomonadati</taxon>
        <taxon>Pseudomonadota</taxon>
        <taxon>Alphaproteobacteria</taxon>
        <taxon>Hyphomicrobiales</taxon>
        <taxon>Phyllobacteriaceae</taxon>
        <taxon>Nitratireductor</taxon>
    </lineage>
</organism>
<dbReference type="EMBL" id="AMRM01000019">
    <property type="protein sequence ID" value="EKF17809.1"/>
    <property type="molecule type" value="Genomic_DNA"/>
</dbReference>
<dbReference type="STRING" id="391937.NA2_16203"/>
<dbReference type="OrthoDB" id="9778912at2"/>
<evidence type="ECO:0000256" key="1">
    <source>
        <dbReference type="ARBA" id="ARBA00001917"/>
    </source>
</evidence>
<dbReference type="AlphaFoldDB" id="K2LJ94"/>
<dbReference type="GO" id="GO:0051213">
    <property type="term" value="F:dioxygenase activity"/>
    <property type="evidence" value="ECO:0007669"/>
    <property type="project" value="UniProtKB-KW"/>
</dbReference>
<dbReference type="eggNOG" id="COG2070">
    <property type="taxonomic scope" value="Bacteria"/>
</dbReference>
<keyword evidence="3" id="KW-0216">Detoxification</keyword>
<dbReference type="GO" id="GO:0000166">
    <property type="term" value="F:nucleotide binding"/>
    <property type="evidence" value="ECO:0007669"/>
    <property type="project" value="UniProtKB-KW"/>
</dbReference>
<comment type="similarity">
    <text evidence="2">Belongs to the nitronate monooxygenase family. NMO class I subfamily.</text>
</comment>
<evidence type="ECO:0000256" key="6">
    <source>
        <dbReference type="ARBA" id="ARBA00022741"/>
    </source>
</evidence>
<evidence type="ECO:0000313" key="12">
    <source>
        <dbReference type="EMBL" id="EKF17809.1"/>
    </source>
</evidence>
<evidence type="ECO:0000256" key="9">
    <source>
        <dbReference type="ARBA" id="ARBA00031155"/>
    </source>
</evidence>
<evidence type="ECO:0000256" key="11">
    <source>
        <dbReference type="ARBA" id="ARBA00067136"/>
    </source>
</evidence>
<dbReference type="Gene3D" id="3.20.20.70">
    <property type="entry name" value="Aldolase class I"/>
    <property type="match status" value="1"/>
</dbReference>
<dbReference type="GO" id="GO:0018580">
    <property type="term" value="F:nitronate monooxygenase activity"/>
    <property type="evidence" value="ECO:0007669"/>
    <property type="project" value="InterPro"/>
</dbReference>
<dbReference type="PANTHER" id="PTHR42747">
    <property type="entry name" value="NITRONATE MONOOXYGENASE-RELATED"/>
    <property type="match status" value="1"/>
</dbReference>
<keyword evidence="7" id="KW-0560">Oxidoreductase</keyword>
<dbReference type="InterPro" id="IPR004136">
    <property type="entry name" value="NMO"/>
</dbReference>
<dbReference type="RefSeq" id="WP_008598124.1">
    <property type="nucleotide sequence ID" value="NZ_AMRM01000019.1"/>
</dbReference>
<evidence type="ECO:0000256" key="3">
    <source>
        <dbReference type="ARBA" id="ARBA00022575"/>
    </source>
</evidence>
<keyword evidence="6" id="KW-0547">Nucleotide-binding</keyword>
<name>K2LJ94_9HYPH</name>
<comment type="cofactor">
    <cofactor evidence="1">
        <name>FMN</name>
        <dbReference type="ChEBI" id="CHEBI:58210"/>
    </cofactor>
</comment>
<sequence>MAMDTAITRLFGIERPILLAPMAGSAGSELAIAVCEAGGLGSLPCAMLTPEKIRTEMGVIRQRTNRPVNLNFFCHVPPVPDAAREAGWRQRLRPYYSEFGIDPDAAPPGAGRNPFSEESCAIVEEFRPEVVSFHFGLPEPALVRRVKETGAKVIASATTVAEARFLEERGCDAIIAQGAEAGGHRGVFLEEGIATQPGTLALVPQVVDAVSVPVIATGGVSDGRGVAACFMLGASAVQVGTAYLQSPEALTSAGHRAALATARDDRTVLTNVFTGRPARGLLNRFVGEVGPMSDAAPEFPLATAAVGPLRAKAEAAGISDFSPLWAGQAAALAAPMPAGELTVKLMRDAETLLHGRGASQG</sequence>
<keyword evidence="5" id="KW-0288">FMN</keyword>
<comment type="catalytic activity">
    <reaction evidence="10">
        <text>3 propionate 3-nitronate + 3 O2 + H2O = 3 3-oxopropanoate + 2 nitrate + nitrite + H2O2 + 3 H(+)</text>
        <dbReference type="Rhea" id="RHEA:57332"/>
        <dbReference type="ChEBI" id="CHEBI:15377"/>
        <dbReference type="ChEBI" id="CHEBI:15378"/>
        <dbReference type="ChEBI" id="CHEBI:15379"/>
        <dbReference type="ChEBI" id="CHEBI:16240"/>
        <dbReference type="ChEBI" id="CHEBI:16301"/>
        <dbReference type="ChEBI" id="CHEBI:17632"/>
        <dbReference type="ChEBI" id="CHEBI:33190"/>
        <dbReference type="ChEBI" id="CHEBI:136067"/>
    </reaction>
</comment>
<evidence type="ECO:0000256" key="5">
    <source>
        <dbReference type="ARBA" id="ARBA00022643"/>
    </source>
</evidence>
<dbReference type="CDD" id="cd04730">
    <property type="entry name" value="NPD_like"/>
    <property type="match status" value="1"/>
</dbReference>
<evidence type="ECO:0000256" key="10">
    <source>
        <dbReference type="ARBA" id="ARBA00049401"/>
    </source>
</evidence>
<dbReference type="PANTHER" id="PTHR42747:SF3">
    <property type="entry name" value="NITRONATE MONOOXYGENASE-RELATED"/>
    <property type="match status" value="1"/>
</dbReference>
<evidence type="ECO:0000256" key="8">
    <source>
        <dbReference type="ARBA" id="ARBA00023033"/>
    </source>
</evidence>